<accession>X1SQ06</accession>
<evidence type="ECO:0000313" key="2">
    <source>
        <dbReference type="EMBL" id="GAI69904.1"/>
    </source>
</evidence>
<sequence>MAKTRAIARRRNPARRRAGRKRGGLTLPLAVIGGFVPALCDLRAAYKFGGFPCALEHVSLCTTGYDPYDGKWKPGFAAEKLYGPLFLGVVVHKLAGRLGINRLIAQTGIPFFRI</sequence>
<feature type="region of interest" description="Disordered" evidence="1">
    <location>
        <begin position="1"/>
        <end position="20"/>
    </location>
</feature>
<reference evidence="2" key="1">
    <citation type="journal article" date="2014" name="Front. Microbiol.">
        <title>High frequency of phylogenetically diverse reductive dehalogenase-homologous genes in deep subseafloor sedimentary metagenomes.</title>
        <authorList>
            <person name="Kawai M."/>
            <person name="Futagami T."/>
            <person name="Toyoda A."/>
            <person name="Takaki Y."/>
            <person name="Nishi S."/>
            <person name="Hori S."/>
            <person name="Arai W."/>
            <person name="Tsubouchi T."/>
            <person name="Morono Y."/>
            <person name="Uchiyama I."/>
            <person name="Ito T."/>
            <person name="Fujiyama A."/>
            <person name="Inagaki F."/>
            <person name="Takami H."/>
        </authorList>
    </citation>
    <scope>NUCLEOTIDE SEQUENCE</scope>
    <source>
        <strain evidence="2">Expedition CK06-06</strain>
    </source>
</reference>
<protein>
    <submittedName>
        <fullName evidence="2">Uncharacterized protein</fullName>
    </submittedName>
</protein>
<name>X1SQ06_9ZZZZ</name>
<dbReference type="AlphaFoldDB" id="X1SQ06"/>
<evidence type="ECO:0000256" key="1">
    <source>
        <dbReference type="SAM" id="MobiDB-lite"/>
    </source>
</evidence>
<organism evidence="2">
    <name type="scientific">marine sediment metagenome</name>
    <dbReference type="NCBI Taxonomy" id="412755"/>
    <lineage>
        <taxon>unclassified sequences</taxon>
        <taxon>metagenomes</taxon>
        <taxon>ecological metagenomes</taxon>
    </lineage>
</organism>
<comment type="caution">
    <text evidence="2">The sequence shown here is derived from an EMBL/GenBank/DDBJ whole genome shotgun (WGS) entry which is preliminary data.</text>
</comment>
<dbReference type="EMBL" id="BARW01000092">
    <property type="protein sequence ID" value="GAI69904.1"/>
    <property type="molecule type" value="Genomic_DNA"/>
</dbReference>
<proteinExistence type="predicted"/>
<gene>
    <name evidence="2" type="ORF">S12H4_00666</name>
</gene>